<keyword evidence="2" id="KW-1185">Reference proteome</keyword>
<name>A0ACC1ILE4_9FUNG</name>
<protein>
    <submittedName>
        <fullName evidence="1">Uncharacterized protein</fullName>
    </submittedName>
</protein>
<evidence type="ECO:0000313" key="1">
    <source>
        <dbReference type="EMBL" id="KAJ1895782.1"/>
    </source>
</evidence>
<organism evidence="1 2">
    <name type="scientific">Kickxella alabastrina</name>
    <dbReference type="NCBI Taxonomy" id="61397"/>
    <lineage>
        <taxon>Eukaryota</taxon>
        <taxon>Fungi</taxon>
        <taxon>Fungi incertae sedis</taxon>
        <taxon>Zoopagomycota</taxon>
        <taxon>Kickxellomycotina</taxon>
        <taxon>Kickxellomycetes</taxon>
        <taxon>Kickxellales</taxon>
        <taxon>Kickxellaceae</taxon>
        <taxon>Kickxella</taxon>
    </lineage>
</organism>
<dbReference type="EMBL" id="JANBPG010000525">
    <property type="protein sequence ID" value="KAJ1895782.1"/>
    <property type="molecule type" value="Genomic_DNA"/>
</dbReference>
<reference evidence="1" key="1">
    <citation type="submission" date="2022-07" db="EMBL/GenBank/DDBJ databases">
        <title>Phylogenomic reconstructions and comparative analyses of Kickxellomycotina fungi.</title>
        <authorList>
            <person name="Reynolds N.K."/>
            <person name="Stajich J.E."/>
            <person name="Barry K."/>
            <person name="Grigoriev I.V."/>
            <person name="Crous P."/>
            <person name="Smith M.E."/>
        </authorList>
    </citation>
    <scope>NUCLEOTIDE SEQUENCE</scope>
    <source>
        <strain evidence="1">Benny 63K</strain>
    </source>
</reference>
<sequence>MFVGAAHFARSVVKAPKNLAVAETAIRSLSTTRPHTQKKGADRTQSTAFTKKEGGSSGSGKKLRSGTATSVNLLNANPTYYIEPARIQLATLNANTANDSHVNKFVQIDDALLQSIGKGHFPGTLGRDFKLFGRPALLYRRITQQLVDRLTGAPEQRATVIDGKNGSGKSAELMKLAAVAAAKGHIVVYAHSTLPWVNSSRPYAPANEGSLFVQHELTLELLKSVLMLSKEALARVALGREVVLGKKTLTAEQTLADLVSFGIYTPSLAHDALDQLLTVASAQTQVPLLVALDNVNTLWCNTAYRDQQDAVLPAERLRLVRAFLPFFDGSRAISSGLAVGATSYSEVRFMPRDLKERLNPPPMVPLANPDVASDPKVTRPLTDVPFDVVKVDRMTAQEAWALMAFYHKTNVVSMPVTESLVAQKWVVADGNPRQIFGSVTSYF</sequence>
<gene>
    <name evidence="1" type="ORF">LPJ66_004378</name>
</gene>
<dbReference type="Proteomes" id="UP001150581">
    <property type="component" value="Unassembled WGS sequence"/>
</dbReference>
<evidence type="ECO:0000313" key="2">
    <source>
        <dbReference type="Proteomes" id="UP001150581"/>
    </source>
</evidence>
<comment type="caution">
    <text evidence="1">The sequence shown here is derived from an EMBL/GenBank/DDBJ whole genome shotgun (WGS) entry which is preliminary data.</text>
</comment>
<accession>A0ACC1ILE4</accession>
<proteinExistence type="predicted"/>